<gene>
    <name evidence="2" type="ORF">LTR05_006620</name>
</gene>
<dbReference type="GO" id="GO:0016810">
    <property type="term" value="F:hydrolase activity, acting on carbon-nitrogen (but not peptide) bonds"/>
    <property type="evidence" value="ECO:0007669"/>
    <property type="project" value="InterPro"/>
</dbReference>
<reference evidence="2 3" key="1">
    <citation type="submission" date="2023-08" db="EMBL/GenBank/DDBJ databases">
        <title>Black Yeasts Isolated from many extreme environments.</title>
        <authorList>
            <person name="Coleine C."/>
            <person name="Stajich J.E."/>
            <person name="Selbmann L."/>
        </authorList>
    </citation>
    <scope>NUCLEOTIDE SEQUENCE [LARGE SCALE GENOMIC DNA]</scope>
    <source>
        <strain evidence="2 3">CCFEE 5910</strain>
    </source>
</reference>
<accession>A0AAN7SVK1</accession>
<dbReference type="SUPFAM" id="SSF51338">
    <property type="entry name" value="Composite domain of metallo-dependent hydrolases"/>
    <property type="match status" value="1"/>
</dbReference>
<dbReference type="Proteomes" id="UP001309876">
    <property type="component" value="Unassembled WGS sequence"/>
</dbReference>
<dbReference type="InterPro" id="IPR013108">
    <property type="entry name" value="Amidohydro_3"/>
</dbReference>
<evidence type="ECO:0000313" key="2">
    <source>
        <dbReference type="EMBL" id="KAK5082740.1"/>
    </source>
</evidence>
<dbReference type="Gene3D" id="3.20.20.140">
    <property type="entry name" value="Metal-dependent hydrolases"/>
    <property type="match status" value="1"/>
</dbReference>
<keyword evidence="3" id="KW-1185">Reference proteome</keyword>
<dbReference type="SUPFAM" id="SSF51556">
    <property type="entry name" value="Metallo-dependent hydrolases"/>
    <property type="match status" value="1"/>
</dbReference>
<proteinExistence type="predicted"/>
<dbReference type="Pfam" id="PF07969">
    <property type="entry name" value="Amidohydro_3"/>
    <property type="match status" value="1"/>
</dbReference>
<comment type="caution">
    <text evidence="2">The sequence shown here is derived from an EMBL/GenBank/DDBJ whole genome shotgun (WGS) entry which is preliminary data.</text>
</comment>
<dbReference type="PANTHER" id="PTHR22642">
    <property type="entry name" value="IMIDAZOLONEPROPIONASE"/>
    <property type="match status" value="1"/>
</dbReference>
<protein>
    <recommendedName>
        <fullName evidence="1">Amidohydrolase 3 domain-containing protein</fullName>
    </recommendedName>
</protein>
<dbReference type="InterPro" id="IPR011059">
    <property type="entry name" value="Metal-dep_hydrolase_composite"/>
</dbReference>
<dbReference type="Gene3D" id="2.30.40.10">
    <property type="entry name" value="Urease, subunit C, domain 1"/>
    <property type="match status" value="1"/>
</dbReference>
<organism evidence="2 3">
    <name type="scientific">Lithohypha guttulata</name>
    <dbReference type="NCBI Taxonomy" id="1690604"/>
    <lineage>
        <taxon>Eukaryota</taxon>
        <taxon>Fungi</taxon>
        <taxon>Dikarya</taxon>
        <taxon>Ascomycota</taxon>
        <taxon>Pezizomycotina</taxon>
        <taxon>Eurotiomycetes</taxon>
        <taxon>Chaetothyriomycetidae</taxon>
        <taxon>Chaetothyriales</taxon>
        <taxon>Trichomeriaceae</taxon>
        <taxon>Lithohypha</taxon>
    </lineage>
</organism>
<dbReference type="AlphaFoldDB" id="A0AAN7SVK1"/>
<name>A0AAN7SVK1_9EURO</name>
<feature type="domain" description="Amidohydrolase 3" evidence="1">
    <location>
        <begin position="60"/>
        <end position="526"/>
    </location>
</feature>
<sequence length="529" mass="57870">MAPPSTTPNNGTAYINGKVYTVNEKQPWAEAFIASQDGYFITIGSTAEIEAQARQQKLTVYDLRGHFVMPGIHDAHVHLLMSALADSSQIRMPPELTPSNVAEELKKGKCLCKYGHANQDWLVGHSYMVENFSLEALDKDFPDTPVVIRAGAGHSAYLNSEALRRSGYNIESEPDAQGATYFRDDQGRLTGEMAENAMSKVMTTLPQSNLAHVKRVLMSGIKRLHQAGVTSCQEASANTIMLQGLRELEREGKLSIDIQTHIVYAPDWIGEERAETLHKTLDEAKTYASKHVDTRFVKIILDGVPLAPYHTHAALNSDGKVDESKLLTLNVHEAVRKYDERGMTMKIHCTGHGSTRLALDAFEAARKHNPKGPKHEIAHCSGVHDDEYPKFKALNVTAEMSPAFFFVHPITQASGGLMDWNFPKMLAADAQISIGSDWGAGASPDLLPDVAKVVDIVGGGDRNLGGEKLCRMLTLAGAEAVGREKELGSIEVGKKANFIAVDKDLSQGDFEGASVLTTWFEGEIVYEKS</sequence>
<dbReference type="EMBL" id="JAVRRJ010000007">
    <property type="protein sequence ID" value="KAK5082740.1"/>
    <property type="molecule type" value="Genomic_DNA"/>
</dbReference>
<dbReference type="InterPro" id="IPR032466">
    <property type="entry name" value="Metal_Hydrolase"/>
</dbReference>
<evidence type="ECO:0000259" key="1">
    <source>
        <dbReference type="Pfam" id="PF07969"/>
    </source>
</evidence>
<evidence type="ECO:0000313" key="3">
    <source>
        <dbReference type="Proteomes" id="UP001309876"/>
    </source>
</evidence>
<dbReference type="Gene3D" id="3.10.310.70">
    <property type="match status" value="1"/>
</dbReference>
<dbReference type="PANTHER" id="PTHR22642:SF2">
    <property type="entry name" value="PROTEIN LONG AFTER FAR-RED 3"/>
    <property type="match status" value="1"/>
</dbReference>